<evidence type="ECO:0000313" key="8">
    <source>
        <dbReference type="EMBL" id="AKI98164.1"/>
    </source>
</evidence>
<dbReference type="GO" id="GO:0009055">
    <property type="term" value="F:electron transfer activity"/>
    <property type="evidence" value="ECO:0007669"/>
    <property type="project" value="UniProtKB-UniRule"/>
</dbReference>
<dbReference type="PANTHER" id="PTHR36923">
    <property type="entry name" value="FERREDOXIN"/>
    <property type="match status" value="1"/>
</dbReference>
<dbReference type="SUPFAM" id="SSF54862">
    <property type="entry name" value="4Fe-4S ferredoxins"/>
    <property type="match status" value="1"/>
</dbReference>
<evidence type="ECO:0000259" key="7">
    <source>
        <dbReference type="PROSITE" id="PS51379"/>
    </source>
</evidence>
<dbReference type="RefSeq" id="WP_047755299.1">
    <property type="nucleotide sequence ID" value="NZ_CAJUHA010000010.1"/>
</dbReference>
<evidence type="ECO:0000256" key="5">
    <source>
        <dbReference type="ARBA" id="ARBA00023014"/>
    </source>
</evidence>
<proteinExistence type="predicted"/>
<dbReference type="Gene3D" id="3.30.70.20">
    <property type="match status" value="1"/>
</dbReference>
<evidence type="ECO:0000256" key="2">
    <source>
        <dbReference type="ARBA" id="ARBA00022723"/>
    </source>
</evidence>
<dbReference type="InterPro" id="IPR017900">
    <property type="entry name" value="4Fe4S_Fe_S_CS"/>
</dbReference>
<dbReference type="OrthoDB" id="9803319at2"/>
<dbReference type="PANTHER" id="PTHR36923:SF3">
    <property type="entry name" value="FERREDOXIN"/>
    <property type="match status" value="1"/>
</dbReference>
<feature type="domain" description="4Fe-4S ferredoxin-type" evidence="7">
    <location>
        <begin position="1"/>
        <end position="29"/>
    </location>
</feature>
<dbReference type="GO" id="GO:0051536">
    <property type="term" value="F:iron-sulfur cluster binding"/>
    <property type="evidence" value="ECO:0007669"/>
    <property type="project" value="UniProtKB-KW"/>
</dbReference>
<keyword evidence="9" id="KW-1185">Reference proteome</keyword>
<reference evidence="8 9" key="1">
    <citation type="submission" date="2015-04" db="EMBL/GenBank/DDBJ databases">
        <title>Complete Genome Sequence of Kosmotoga pacifica SLHLJ1.</title>
        <authorList>
            <person name="Jiang L.J."/>
            <person name="Shao Z.Z."/>
            <person name="Jebbar M."/>
        </authorList>
    </citation>
    <scope>NUCLEOTIDE SEQUENCE [LARGE SCALE GENOMIC DNA]</scope>
    <source>
        <strain evidence="8 9">SLHLJ1</strain>
    </source>
</reference>
<sequence>MKVYIDKDACIGCGVCEGLCPEVFRMTDDGKAEVIVAETEASCAQDAADSCPVQAIKVE</sequence>
<evidence type="ECO:0000256" key="3">
    <source>
        <dbReference type="ARBA" id="ARBA00022982"/>
    </source>
</evidence>
<keyword evidence="1 6" id="KW-0813">Transport</keyword>
<accession>A0A0G2ZF47</accession>
<dbReference type="InterPro" id="IPR051269">
    <property type="entry name" value="Fe-S_cluster_ET"/>
</dbReference>
<dbReference type="Pfam" id="PF13459">
    <property type="entry name" value="Fer4_15"/>
    <property type="match status" value="1"/>
</dbReference>
<evidence type="ECO:0000256" key="1">
    <source>
        <dbReference type="ARBA" id="ARBA00022448"/>
    </source>
</evidence>
<dbReference type="STRING" id="1330330.IX53_10365"/>
<protein>
    <recommendedName>
        <fullName evidence="6">Ferredoxin</fullName>
    </recommendedName>
</protein>
<gene>
    <name evidence="8" type="ORF">IX53_10365</name>
</gene>
<evidence type="ECO:0000313" key="9">
    <source>
        <dbReference type="Proteomes" id="UP000035159"/>
    </source>
</evidence>
<dbReference type="InterPro" id="IPR017896">
    <property type="entry name" value="4Fe4S_Fe-S-bd"/>
</dbReference>
<organism evidence="8 9">
    <name type="scientific">Kosmotoga pacifica</name>
    <dbReference type="NCBI Taxonomy" id="1330330"/>
    <lineage>
        <taxon>Bacteria</taxon>
        <taxon>Thermotogati</taxon>
        <taxon>Thermotogota</taxon>
        <taxon>Thermotogae</taxon>
        <taxon>Kosmotogales</taxon>
        <taxon>Kosmotogaceae</taxon>
        <taxon>Kosmotoga</taxon>
    </lineage>
</organism>
<dbReference type="AlphaFoldDB" id="A0A0G2ZF47"/>
<dbReference type="PROSITE" id="PS51379">
    <property type="entry name" value="4FE4S_FER_2"/>
    <property type="match status" value="1"/>
</dbReference>
<keyword evidence="2 6" id="KW-0479">Metal-binding</keyword>
<keyword evidence="5 6" id="KW-0411">Iron-sulfur</keyword>
<dbReference type="InterPro" id="IPR001080">
    <property type="entry name" value="3Fe4S_ferredoxin"/>
</dbReference>
<evidence type="ECO:0000256" key="6">
    <source>
        <dbReference type="RuleBase" id="RU368020"/>
    </source>
</evidence>
<keyword evidence="4 6" id="KW-0408">Iron</keyword>
<comment type="function">
    <text evidence="6">Ferredoxins are iron-sulfur proteins that transfer electrons in a wide variety of metabolic reactions.</text>
</comment>
<dbReference type="PROSITE" id="PS00198">
    <property type="entry name" value="4FE4S_FER_1"/>
    <property type="match status" value="1"/>
</dbReference>
<dbReference type="EMBL" id="CP011232">
    <property type="protein sequence ID" value="AKI98164.1"/>
    <property type="molecule type" value="Genomic_DNA"/>
</dbReference>
<dbReference type="PRINTS" id="PR00352">
    <property type="entry name" value="3FE4SFRDOXIN"/>
</dbReference>
<dbReference type="PATRIC" id="fig|1330330.3.peg.2106"/>
<dbReference type="Proteomes" id="UP000035159">
    <property type="component" value="Chromosome"/>
</dbReference>
<dbReference type="KEGG" id="kpf:IX53_10365"/>
<name>A0A0G2ZF47_9BACT</name>
<keyword evidence="3 6" id="KW-0249">Electron transport</keyword>
<dbReference type="GO" id="GO:0005506">
    <property type="term" value="F:iron ion binding"/>
    <property type="evidence" value="ECO:0007669"/>
    <property type="project" value="UniProtKB-UniRule"/>
</dbReference>
<evidence type="ECO:0000256" key="4">
    <source>
        <dbReference type="ARBA" id="ARBA00023004"/>
    </source>
</evidence>